<dbReference type="RefSeq" id="XP_033599662.1">
    <property type="nucleotide sequence ID" value="XM_033747150.1"/>
</dbReference>
<dbReference type="EMBL" id="ML996574">
    <property type="protein sequence ID" value="KAF2757211.1"/>
    <property type="molecule type" value="Genomic_DNA"/>
</dbReference>
<proteinExistence type="predicted"/>
<organism evidence="2 3">
    <name type="scientific">Pseudovirgaria hyperparasitica</name>
    <dbReference type="NCBI Taxonomy" id="470096"/>
    <lineage>
        <taxon>Eukaryota</taxon>
        <taxon>Fungi</taxon>
        <taxon>Dikarya</taxon>
        <taxon>Ascomycota</taxon>
        <taxon>Pezizomycotina</taxon>
        <taxon>Dothideomycetes</taxon>
        <taxon>Dothideomycetes incertae sedis</taxon>
        <taxon>Acrospermales</taxon>
        <taxon>Acrospermaceae</taxon>
        <taxon>Pseudovirgaria</taxon>
    </lineage>
</organism>
<protein>
    <submittedName>
        <fullName evidence="2">Uncharacterized protein</fullName>
    </submittedName>
</protein>
<feature type="region of interest" description="Disordered" evidence="1">
    <location>
        <begin position="76"/>
        <end position="134"/>
    </location>
</feature>
<keyword evidence="3" id="KW-1185">Reference proteome</keyword>
<dbReference type="Proteomes" id="UP000799437">
    <property type="component" value="Unassembled WGS sequence"/>
</dbReference>
<accession>A0A6A6W805</accession>
<gene>
    <name evidence="2" type="ORF">EJ05DRAFT_501742</name>
</gene>
<feature type="region of interest" description="Disordered" evidence="1">
    <location>
        <begin position="18"/>
        <end position="60"/>
    </location>
</feature>
<name>A0A6A6W805_9PEZI</name>
<evidence type="ECO:0000313" key="2">
    <source>
        <dbReference type="EMBL" id="KAF2757211.1"/>
    </source>
</evidence>
<evidence type="ECO:0000313" key="3">
    <source>
        <dbReference type="Proteomes" id="UP000799437"/>
    </source>
</evidence>
<dbReference type="AlphaFoldDB" id="A0A6A6W805"/>
<feature type="compositionally biased region" description="Polar residues" evidence="1">
    <location>
        <begin position="82"/>
        <end position="133"/>
    </location>
</feature>
<evidence type="ECO:0000256" key="1">
    <source>
        <dbReference type="SAM" id="MobiDB-lite"/>
    </source>
</evidence>
<dbReference type="GeneID" id="54488204"/>
<reference evidence="2" key="1">
    <citation type="journal article" date="2020" name="Stud. Mycol.">
        <title>101 Dothideomycetes genomes: a test case for predicting lifestyles and emergence of pathogens.</title>
        <authorList>
            <person name="Haridas S."/>
            <person name="Albert R."/>
            <person name="Binder M."/>
            <person name="Bloem J."/>
            <person name="Labutti K."/>
            <person name="Salamov A."/>
            <person name="Andreopoulos B."/>
            <person name="Baker S."/>
            <person name="Barry K."/>
            <person name="Bills G."/>
            <person name="Bluhm B."/>
            <person name="Cannon C."/>
            <person name="Castanera R."/>
            <person name="Culley D."/>
            <person name="Daum C."/>
            <person name="Ezra D."/>
            <person name="Gonzalez J."/>
            <person name="Henrissat B."/>
            <person name="Kuo A."/>
            <person name="Liang C."/>
            <person name="Lipzen A."/>
            <person name="Lutzoni F."/>
            <person name="Magnuson J."/>
            <person name="Mondo S."/>
            <person name="Nolan M."/>
            <person name="Ohm R."/>
            <person name="Pangilinan J."/>
            <person name="Park H.-J."/>
            <person name="Ramirez L."/>
            <person name="Alfaro M."/>
            <person name="Sun H."/>
            <person name="Tritt A."/>
            <person name="Yoshinaga Y."/>
            <person name="Zwiers L.-H."/>
            <person name="Turgeon B."/>
            <person name="Goodwin S."/>
            <person name="Spatafora J."/>
            <person name="Crous P."/>
            <person name="Grigoriev I."/>
        </authorList>
    </citation>
    <scope>NUCLEOTIDE SEQUENCE</scope>
    <source>
        <strain evidence="2">CBS 121739</strain>
    </source>
</reference>
<sequence>MDFLMYCKGIRARHSEYLPGTFKQTSPENPRRGLPGQNSSSWVRPDMTRHPKSGSRHRCGLELSLMRLPSRFAKVMFPDLGQPSNPSSSLGDPSAGTSSDQGQRSRSTEGSRGTCSTSFLEDVGLSSTSSPTTDLCEPFSAPWSSNWLEFAAMPIASRRQSC</sequence>